<keyword evidence="2" id="KW-1185">Reference proteome</keyword>
<comment type="caution">
    <text evidence="1">The sequence shown here is derived from an EMBL/GenBank/DDBJ whole genome shotgun (WGS) entry which is preliminary data.</text>
</comment>
<organism evidence="1 2">
    <name type="scientific">Phlebia brevispora</name>
    <dbReference type="NCBI Taxonomy" id="194682"/>
    <lineage>
        <taxon>Eukaryota</taxon>
        <taxon>Fungi</taxon>
        <taxon>Dikarya</taxon>
        <taxon>Basidiomycota</taxon>
        <taxon>Agaricomycotina</taxon>
        <taxon>Agaricomycetes</taxon>
        <taxon>Polyporales</taxon>
        <taxon>Meruliaceae</taxon>
        <taxon>Phlebia</taxon>
    </lineage>
</organism>
<evidence type="ECO:0000313" key="1">
    <source>
        <dbReference type="EMBL" id="KAJ3539936.1"/>
    </source>
</evidence>
<evidence type="ECO:0000313" key="2">
    <source>
        <dbReference type="Proteomes" id="UP001148662"/>
    </source>
</evidence>
<reference evidence="1" key="1">
    <citation type="submission" date="2022-07" db="EMBL/GenBank/DDBJ databases">
        <title>Genome Sequence of Phlebia brevispora.</title>
        <authorList>
            <person name="Buettner E."/>
        </authorList>
    </citation>
    <scope>NUCLEOTIDE SEQUENCE</scope>
    <source>
        <strain evidence="1">MPL23</strain>
    </source>
</reference>
<protein>
    <submittedName>
        <fullName evidence="1">Uncharacterized protein</fullName>
    </submittedName>
</protein>
<sequence>MKPHADPCRRDATNSLLGHHVGILYKDSETGIDVRRRDILPPLLICSTDATHIDVAHEPLLKETYGFDMNSQLDMQIQVLEKSPPPKTALSLKVVPSLGTVVASSSATTSSTSLSPSSTTSTPSVTQLSTTTDALPTHSIDLSGIELSTSTAESSYVLISTSVLFTTATVPTTPGPVHTSARLLTKTSTVHLTATVEYHLQQPPDPPITSTTEITQSIAIGVVSSSHSHLNPSVTKTSIPADSSPSNTESSSSSTHDGRKTAAAAISGLIGGCVLMVAVISLWIWWRRRKLGQQTSVFAFITRTRSQRNHSPAGDERKRASSTVILIGNGLGDEEAQISPGSASTASLFSNRGSEEESRVEESAQDAPSTTSSELRAMYAALRRKMSHLSSALAQSATSTTPSVPNSYLEDPENLNSTAEQRFRSQRQATDGGVSLDGGPLHRVRSSYATAMSSRTTLPPPYCEFLAY</sequence>
<proteinExistence type="predicted"/>
<gene>
    <name evidence="1" type="ORF">NM688_g6297</name>
</gene>
<dbReference type="Proteomes" id="UP001148662">
    <property type="component" value="Unassembled WGS sequence"/>
</dbReference>
<name>A0ACC1SHN9_9APHY</name>
<accession>A0ACC1SHN9</accession>
<dbReference type="EMBL" id="JANHOG010001274">
    <property type="protein sequence ID" value="KAJ3539936.1"/>
    <property type="molecule type" value="Genomic_DNA"/>
</dbReference>